<dbReference type="PANTHER" id="PTHR13604">
    <property type="entry name" value="DC12-RELATED"/>
    <property type="match status" value="1"/>
</dbReference>
<evidence type="ECO:0000256" key="8">
    <source>
        <dbReference type="RuleBase" id="RU364100"/>
    </source>
</evidence>
<evidence type="ECO:0000256" key="2">
    <source>
        <dbReference type="ARBA" id="ARBA00022670"/>
    </source>
</evidence>
<dbReference type="GO" id="GO:0003697">
    <property type="term" value="F:single-stranded DNA binding"/>
    <property type="evidence" value="ECO:0007669"/>
    <property type="project" value="InterPro"/>
</dbReference>
<accession>A0A2T5I4Z1</accession>
<dbReference type="Pfam" id="PF02586">
    <property type="entry name" value="SRAP"/>
    <property type="match status" value="1"/>
</dbReference>
<evidence type="ECO:0000313" key="10">
    <source>
        <dbReference type="Proteomes" id="UP000244128"/>
    </source>
</evidence>
<keyword evidence="6" id="KW-0238">DNA-binding</keyword>
<evidence type="ECO:0000256" key="6">
    <source>
        <dbReference type="ARBA" id="ARBA00023125"/>
    </source>
</evidence>
<evidence type="ECO:0000313" key="9">
    <source>
        <dbReference type="EMBL" id="PTQ78885.1"/>
    </source>
</evidence>
<keyword evidence="7" id="KW-0456">Lyase</keyword>
<dbReference type="Gene3D" id="3.90.1680.10">
    <property type="entry name" value="SOS response associated peptidase-like"/>
    <property type="match status" value="1"/>
</dbReference>
<dbReference type="RefSeq" id="WP_107801853.1">
    <property type="nucleotide sequence ID" value="NZ_QAOI01000001.1"/>
</dbReference>
<dbReference type="SUPFAM" id="SSF143081">
    <property type="entry name" value="BB1717-like"/>
    <property type="match status" value="1"/>
</dbReference>
<comment type="caution">
    <text evidence="9">The sequence shown here is derived from an EMBL/GenBank/DDBJ whole genome shotgun (WGS) entry which is preliminary data.</text>
</comment>
<gene>
    <name evidence="9" type="ORF">C8R26_101201</name>
</gene>
<protein>
    <recommendedName>
        <fullName evidence="8">Abasic site processing protein</fullName>
        <ecNumber evidence="8">3.4.-.-</ecNumber>
    </recommendedName>
</protein>
<dbReference type="GO" id="GO:0008233">
    <property type="term" value="F:peptidase activity"/>
    <property type="evidence" value="ECO:0007669"/>
    <property type="project" value="UniProtKB-KW"/>
</dbReference>
<reference evidence="9 10" key="1">
    <citation type="submission" date="2018-04" db="EMBL/GenBank/DDBJ databases">
        <title>Active sludge and wastewater microbial communities from Klosterneuburg, Austria.</title>
        <authorList>
            <person name="Wagner M."/>
        </authorList>
    </citation>
    <scope>NUCLEOTIDE SEQUENCE [LARGE SCALE GENOMIC DNA]</scope>
    <source>
        <strain evidence="9 10">Nm49</strain>
    </source>
</reference>
<dbReference type="Proteomes" id="UP000244128">
    <property type="component" value="Unassembled WGS sequence"/>
</dbReference>
<dbReference type="GO" id="GO:0016829">
    <property type="term" value="F:lyase activity"/>
    <property type="evidence" value="ECO:0007669"/>
    <property type="project" value="UniProtKB-KW"/>
</dbReference>
<dbReference type="GO" id="GO:0006508">
    <property type="term" value="P:proteolysis"/>
    <property type="evidence" value="ECO:0007669"/>
    <property type="project" value="UniProtKB-KW"/>
</dbReference>
<keyword evidence="3" id="KW-0227">DNA damage</keyword>
<keyword evidence="4 8" id="KW-0378">Hydrolase</keyword>
<name>A0A2T5I4Z1_9PROT</name>
<organism evidence="9 10">
    <name type="scientific">Nitrosomonas oligotropha</name>
    <dbReference type="NCBI Taxonomy" id="42354"/>
    <lineage>
        <taxon>Bacteria</taxon>
        <taxon>Pseudomonadati</taxon>
        <taxon>Pseudomonadota</taxon>
        <taxon>Betaproteobacteria</taxon>
        <taxon>Nitrosomonadales</taxon>
        <taxon>Nitrosomonadaceae</taxon>
        <taxon>Nitrosomonas</taxon>
    </lineage>
</organism>
<proteinExistence type="inferred from homology"/>
<dbReference type="AlphaFoldDB" id="A0A2T5I4Z1"/>
<keyword evidence="2 8" id="KW-0645">Protease</keyword>
<evidence type="ECO:0000256" key="5">
    <source>
        <dbReference type="ARBA" id="ARBA00023124"/>
    </source>
</evidence>
<dbReference type="GO" id="GO:0106300">
    <property type="term" value="P:protein-DNA covalent cross-linking repair"/>
    <property type="evidence" value="ECO:0007669"/>
    <property type="project" value="InterPro"/>
</dbReference>
<evidence type="ECO:0000256" key="7">
    <source>
        <dbReference type="ARBA" id="ARBA00023239"/>
    </source>
</evidence>
<dbReference type="EMBL" id="QAOI01000001">
    <property type="protein sequence ID" value="PTQ78885.1"/>
    <property type="molecule type" value="Genomic_DNA"/>
</dbReference>
<dbReference type="InterPro" id="IPR036590">
    <property type="entry name" value="SRAP-like"/>
</dbReference>
<keyword evidence="5" id="KW-0190">Covalent protein-DNA linkage</keyword>
<dbReference type="PANTHER" id="PTHR13604:SF0">
    <property type="entry name" value="ABASIC SITE PROCESSING PROTEIN HMCES"/>
    <property type="match status" value="1"/>
</dbReference>
<dbReference type="InterPro" id="IPR003738">
    <property type="entry name" value="SRAP"/>
</dbReference>
<dbReference type="EC" id="3.4.-.-" evidence="8"/>
<sequence>MCERFSLDFPEAILKNWYTVNSFPDLIPRYNIAPMSDIVVIRETINGREATTMRWGLITDRIKDLKQAPVINDAPAETISNNPMTISHKPMFRSAYRKHHCIIPASGFYEWQLLKDGKHKQP</sequence>
<evidence type="ECO:0000256" key="4">
    <source>
        <dbReference type="ARBA" id="ARBA00022801"/>
    </source>
</evidence>
<evidence type="ECO:0000256" key="1">
    <source>
        <dbReference type="ARBA" id="ARBA00008136"/>
    </source>
</evidence>
<comment type="similarity">
    <text evidence="1 8">Belongs to the SOS response-associated peptidase family.</text>
</comment>
<evidence type="ECO:0000256" key="3">
    <source>
        <dbReference type="ARBA" id="ARBA00022763"/>
    </source>
</evidence>